<evidence type="ECO:0000256" key="6">
    <source>
        <dbReference type="ARBA" id="ARBA00069940"/>
    </source>
</evidence>
<dbReference type="PANTHER" id="PTHR42687">
    <property type="entry name" value="L-THREONINE 3-DEHYDROGENASE"/>
    <property type="match status" value="1"/>
</dbReference>
<dbReference type="InterPro" id="IPR036291">
    <property type="entry name" value="NAD(P)-bd_dom_sf"/>
</dbReference>
<dbReference type="GO" id="GO:0008743">
    <property type="term" value="F:L-threonine 3-dehydrogenase activity"/>
    <property type="evidence" value="ECO:0007669"/>
    <property type="project" value="UniProtKB-EC"/>
</dbReference>
<dbReference type="SUPFAM" id="SSF51735">
    <property type="entry name" value="NAD(P)-binding Rossmann-fold domains"/>
    <property type="match status" value="1"/>
</dbReference>
<evidence type="ECO:0000256" key="1">
    <source>
        <dbReference type="ARBA" id="ARBA00007637"/>
    </source>
</evidence>
<name>A0A067RS69_ZOONE</name>
<feature type="domain" description="NAD-dependent epimerase/dehydratase" evidence="7">
    <location>
        <begin position="71"/>
        <end position="305"/>
    </location>
</feature>
<dbReference type="EMBL" id="KK852498">
    <property type="protein sequence ID" value="KDR22649.1"/>
    <property type="molecule type" value="Genomic_DNA"/>
</dbReference>
<evidence type="ECO:0000313" key="9">
    <source>
        <dbReference type="Proteomes" id="UP000027135"/>
    </source>
</evidence>
<keyword evidence="9" id="KW-1185">Reference proteome</keyword>
<dbReference type="FunFam" id="3.40.50.720:FF:000077">
    <property type="entry name" value="L-threonine 3-dehydrogenase, mitochondrial"/>
    <property type="match status" value="1"/>
</dbReference>
<dbReference type="eggNOG" id="KOG2774">
    <property type="taxonomic scope" value="Eukaryota"/>
</dbReference>
<dbReference type="InParanoid" id="A0A067RS69"/>
<comment type="pathway">
    <text evidence="4">Amino-acid degradation; L-threonine degradation via oxydo-reductase pathway; glycine from L-threonine: step 1/2.</text>
</comment>
<evidence type="ECO:0000259" key="7">
    <source>
        <dbReference type="Pfam" id="PF01370"/>
    </source>
</evidence>
<sequence length="387" mass="43956">MVGPPAEGHQLLWASSVGYSRYQALPLKVFRVADLIRMFRRQLVALSRLYSQYLGNGYPDRNSNPHDPPRILITGSLGQLGVEVARFLRGVYGQENVIMSDIIKPSNEVFNEGPFIFADILDFKGLQEIVVMHRIDWLIHFSALLSAIGEQNVPLAIRVNIEGVHNAIELAKQYKLKIFVPSTIGAFGPESPRNPTPNVAVQRPKTIYGVSKVHAELLGEYYFHRYGLDFRCLRFPGVISSDPPGGGTTDYAVAIFHDVLQTGRFECYLSPDTRLPMMYIKDCLRALWEFMVTPSAKLKRRVYNVTAMSFTPEELAAEIAKQVPEIKVTYRPDSRQLIADSWPQVFDDSAAREDWGWRHEYDITKLVTAMVDDVSRQKRLRHSVNEL</sequence>
<dbReference type="GO" id="GO:0006567">
    <property type="term" value="P:L-threonine catabolic process"/>
    <property type="evidence" value="ECO:0007669"/>
    <property type="project" value="TreeGrafter"/>
</dbReference>
<accession>A0A067RS69</accession>
<dbReference type="OrthoDB" id="10058185at2759"/>
<organism evidence="8 9">
    <name type="scientific">Zootermopsis nevadensis</name>
    <name type="common">Dampwood termite</name>
    <dbReference type="NCBI Taxonomy" id="136037"/>
    <lineage>
        <taxon>Eukaryota</taxon>
        <taxon>Metazoa</taxon>
        <taxon>Ecdysozoa</taxon>
        <taxon>Arthropoda</taxon>
        <taxon>Hexapoda</taxon>
        <taxon>Insecta</taxon>
        <taxon>Pterygota</taxon>
        <taxon>Neoptera</taxon>
        <taxon>Polyneoptera</taxon>
        <taxon>Dictyoptera</taxon>
        <taxon>Blattodea</taxon>
        <taxon>Blattoidea</taxon>
        <taxon>Termitoidae</taxon>
        <taxon>Termopsidae</taxon>
        <taxon>Zootermopsis</taxon>
    </lineage>
</organism>
<evidence type="ECO:0000313" key="8">
    <source>
        <dbReference type="EMBL" id="KDR22649.1"/>
    </source>
</evidence>
<dbReference type="AlphaFoldDB" id="A0A067RS69"/>
<dbReference type="Gene3D" id="3.40.50.720">
    <property type="entry name" value="NAD(P)-binding Rossmann-like Domain"/>
    <property type="match status" value="1"/>
</dbReference>
<dbReference type="PANTHER" id="PTHR42687:SF1">
    <property type="entry name" value="L-THREONINE 3-DEHYDROGENASE, MITOCHONDRIAL"/>
    <property type="match status" value="1"/>
</dbReference>
<evidence type="ECO:0000256" key="5">
    <source>
        <dbReference type="ARBA" id="ARBA00066604"/>
    </source>
</evidence>
<dbReference type="EC" id="1.1.1.103" evidence="5"/>
<dbReference type="InterPro" id="IPR051225">
    <property type="entry name" value="NAD(P)_epim/dehydratase"/>
</dbReference>
<dbReference type="InterPro" id="IPR001509">
    <property type="entry name" value="Epimerase_deHydtase"/>
</dbReference>
<evidence type="ECO:0000256" key="3">
    <source>
        <dbReference type="ARBA" id="ARBA00059023"/>
    </source>
</evidence>
<gene>
    <name evidence="8" type="ORF">L798_12782</name>
</gene>
<comment type="catalytic activity">
    <reaction evidence="2">
        <text>L-threonine + NAD(+) = (2S)-2-amino-3-oxobutanoate + NADH + H(+)</text>
        <dbReference type="Rhea" id="RHEA:13161"/>
        <dbReference type="ChEBI" id="CHEBI:15378"/>
        <dbReference type="ChEBI" id="CHEBI:57540"/>
        <dbReference type="ChEBI" id="CHEBI:57926"/>
        <dbReference type="ChEBI" id="CHEBI:57945"/>
        <dbReference type="ChEBI" id="CHEBI:78948"/>
        <dbReference type="EC" id="1.1.1.103"/>
    </reaction>
</comment>
<proteinExistence type="inferred from homology"/>
<dbReference type="STRING" id="136037.A0A067RS69"/>
<evidence type="ECO:0000256" key="4">
    <source>
        <dbReference type="ARBA" id="ARBA00060557"/>
    </source>
</evidence>
<dbReference type="Proteomes" id="UP000027135">
    <property type="component" value="Unassembled WGS sequence"/>
</dbReference>
<dbReference type="CDD" id="cd05272">
    <property type="entry name" value="TDH_SDR_e"/>
    <property type="match status" value="1"/>
</dbReference>
<reference evidence="8 9" key="1">
    <citation type="journal article" date="2014" name="Nat. Commun.">
        <title>Molecular traces of alternative social organization in a termite genome.</title>
        <authorList>
            <person name="Terrapon N."/>
            <person name="Li C."/>
            <person name="Robertson H.M."/>
            <person name="Ji L."/>
            <person name="Meng X."/>
            <person name="Booth W."/>
            <person name="Chen Z."/>
            <person name="Childers C.P."/>
            <person name="Glastad K.M."/>
            <person name="Gokhale K."/>
            <person name="Gowin J."/>
            <person name="Gronenberg W."/>
            <person name="Hermansen R.A."/>
            <person name="Hu H."/>
            <person name="Hunt B.G."/>
            <person name="Huylmans A.K."/>
            <person name="Khalil S.M."/>
            <person name="Mitchell R.D."/>
            <person name="Munoz-Torres M.C."/>
            <person name="Mustard J.A."/>
            <person name="Pan H."/>
            <person name="Reese J.T."/>
            <person name="Scharf M.E."/>
            <person name="Sun F."/>
            <person name="Vogel H."/>
            <person name="Xiao J."/>
            <person name="Yang W."/>
            <person name="Yang Z."/>
            <person name="Yang Z."/>
            <person name="Zhou J."/>
            <person name="Zhu J."/>
            <person name="Brent C.S."/>
            <person name="Elsik C.G."/>
            <person name="Goodisman M.A."/>
            <person name="Liberles D.A."/>
            <person name="Roe R.M."/>
            <person name="Vargo E.L."/>
            <person name="Vilcinskas A."/>
            <person name="Wang J."/>
            <person name="Bornberg-Bauer E."/>
            <person name="Korb J."/>
            <person name="Zhang G."/>
            <person name="Liebig J."/>
        </authorList>
    </citation>
    <scope>NUCLEOTIDE SEQUENCE [LARGE SCALE GENOMIC DNA]</scope>
    <source>
        <tissue evidence="8">Whole organism</tissue>
    </source>
</reference>
<evidence type="ECO:0000256" key="2">
    <source>
        <dbReference type="ARBA" id="ARBA00050613"/>
    </source>
</evidence>
<dbReference type="OMA" id="HWHASPR"/>
<dbReference type="Pfam" id="PF01370">
    <property type="entry name" value="Epimerase"/>
    <property type="match status" value="1"/>
</dbReference>
<comment type="function">
    <text evidence="3">Catalyzes the NAD(+)-dependent oxidation of L-threonine to 2-amino-3-ketobutyrate, mediating L-threonine catabolism.</text>
</comment>
<protein>
    <recommendedName>
        <fullName evidence="6">L-threonine 3-dehydrogenase, mitochondrial</fullName>
        <ecNumber evidence="5">1.1.1.103</ecNumber>
    </recommendedName>
</protein>
<comment type="similarity">
    <text evidence="1">Belongs to the NAD(P)-dependent epimerase/dehydratase family.</text>
</comment>
<dbReference type="FunCoup" id="A0A067RS69">
    <property type="interactions" value="23"/>
</dbReference>